<evidence type="ECO:0000256" key="1">
    <source>
        <dbReference type="ARBA" id="ARBA00009493"/>
    </source>
</evidence>
<dbReference type="FunFam" id="1.10.150.20:FF:000031">
    <property type="entry name" value="DNA-directed RNA polymerase"/>
    <property type="match status" value="1"/>
</dbReference>
<comment type="function">
    <text evidence="9">DNA-dependent RNA polymerase catalyzes the transcription of DNA into RNA using the four ribonucleoside triphosphates as substrates.</text>
</comment>
<dbReference type="FunFam" id="1.10.287.280:FF:000001">
    <property type="entry name" value="DNA-directed RNA polymerase"/>
    <property type="match status" value="1"/>
</dbReference>
<dbReference type="PROSITE" id="PS00900">
    <property type="entry name" value="RNA_POL_PHAGE_1"/>
    <property type="match status" value="1"/>
</dbReference>
<dbReference type="Gene3D" id="1.10.287.280">
    <property type="match status" value="1"/>
</dbReference>
<dbReference type="SMART" id="SM01311">
    <property type="entry name" value="RPOL_N"/>
    <property type="match status" value="1"/>
</dbReference>
<evidence type="ECO:0000256" key="8">
    <source>
        <dbReference type="ARBA" id="ARBA00048552"/>
    </source>
</evidence>
<dbReference type="GO" id="GO:0071897">
    <property type="term" value="P:DNA biosynthetic process"/>
    <property type="evidence" value="ECO:0007669"/>
    <property type="project" value="UniProtKB-ARBA"/>
</dbReference>
<keyword evidence="3 9" id="KW-0240">DNA-directed RNA polymerase</keyword>
<dbReference type="InterPro" id="IPR043502">
    <property type="entry name" value="DNA/RNA_pol_sf"/>
</dbReference>
<dbReference type="SUPFAM" id="SSF56672">
    <property type="entry name" value="DNA/RNA polymerases"/>
    <property type="match status" value="1"/>
</dbReference>
<dbReference type="GO" id="GO:0034245">
    <property type="term" value="C:mitochondrial DNA-directed RNA polymerase complex"/>
    <property type="evidence" value="ECO:0007669"/>
    <property type="project" value="TreeGrafter"/>
</dbReference>
<name>A0A9N9MXW7_9CUCU</name>
<keyword evidence="7 9" id="KW-0804">Transcription</keyword>
<keyword evidence="5 9" id="KW-0548">Nucleotidyltransferase</keyword>
<evidence type="ECO:0000256" key="6">
    <source>
        <dbReference type="ARBA" id="ARBA00022946"/>
    </source>
</evidence>
<dbReference type="Pfam" id="PF14700">
    <property type="entry name" value="RPOL_N"/>
    <property type="match status" value="1"/>
</dbReference>
<evidence type="ECO:0000256" key="2">
    <source>
        <dbReference type="ARBA" id="ARBA00012418"/>
    </source>
</evidence>
<reference evidence="11" key="1">
    <citation type="submission" date="2022-01" db="EMBL/GenBank/DDBJ databases">
        <authorList>
            <person name="King R."/>
        </authorList>
    </citation>
    <scope>NUCLEOTIDE SEQUENCE</scope>
</reference>
<dbReference type="Gene3D" id="1.10.1320.10">
    <property type="entry name" value="DNA-directed RNA polymerase, N-terminal domain"/>
    <property type="match status" value="1"/>
</dbReference>
<evidence type="ECO:0000313" key="12">
    <source>
        <dbReference type="Proteomes" id="UP001152799"/>
    </source>
</evidence>
<accession>A0A9N9MXW7</accession>
<gene>
    <name evidence="11" type="ORF">CEUTPL_LOCUS14082</name>
</gene>
<evidence type="ECO:0000256" key="5">
    <source>
        <dbReference type="ARBA" id="ARBA00022695"/>
    </source>
</evidence>
<feature type="domain" description="DNA-directed RNA polymerase N-terminal" evidence="10">
    <location>
        <begin position="427"/>
        <end position="747"/>
    </location>
</feature>
<evidence type="ECO:0000256" key="4">
    <source>
        <dbReference type="ARBA" id="ARBA00022679"/>
    </source>
</evidence>
<keyword evidence="6" id="KW-0809">Transit peptide</keyword>
<evidence type="ECO:0000259" key="10">
    <source>
        <dbReference type="SMART" id="SM01311"/>
    </source>
</evidence>
<dbReference type="AlphaFoldDB" id="A0A9N9MXW7"/>
<dbReference type="InterPro" id="IPR002092">
    <property type="entry name" value="DNA-dir_Rpol_phage-type"/>
</dbReference>
<dbReference type="EMBL" id="OU892285">
    <property type="protein sequence ID" value="CAG9773696.1"/>
    <property type="molecule type" value="Genomic_DNA"/>
</dbReference>
<dbReference type="GO" id="GO:0001018">
    <property type="term" value="F:mitochondrial promoter sequence-specific DNA binding"/>
    <property type="evidence" value="ECO:0007669"/>
    <property type="project" value="TreeGrafter"/>
</dbReference>
<evidence type="ECO:0000256" key="7">
    <source>
        <dbReference type="ARBA" id="ARBA00023163"/>
    </source>
</evidence>
<comment type="catalytic activity">
    <reaction evidence="8 9">
        <text>RNA(n) + a ribonucleoside 5'-triphosphate = RNA(n+1) + diphosphate</text>
        <dbReference type="Rhea" id="RHEA:21248"/>
        <dbReference type="Rhea" id="RHEA-COMP:14527"/>
        <dbReference type="Rhea" id="RHEA-COMP:17342"/>
        <dbReference type="ChEBI" id="CHEBI:33019"/>
        <dbReference type="ChEBI" id="CHEBI:61557"/>
        <dbReference type="ChEBI" id="CHEBI:140395"/>
        <dbReference type="EC" id="2.7.7.6"/>
    </reaction>
</comment>
<keyword evidence="4 9" id="KW-0808">Transferase</keyword>
<dbReference type="Gene3D" id="1.10.150.20">
    <property type="entry name" value="5' to 3' exonuclease, C-terminal subdomain"/>
    <property type="match status" value="1"/>
</dbReference>
<dbReference type="EC" id="2.7.7.6" evidence="2 9"/>
<dbReference type="GO" id="GO:0003899">
    <property type="term" value="F:DNA-directed RNA polymerase activity"/>
    <property type="evidence" value="ECO:0007669"/>
    <property type="project" value="UniProtKB-EC"/>
</dbReference>
<dbReference type="InterPro" id="IPR029262">
    <property type="entry name" value="RPOL_N"/>
</dbReference>
<proteinExistence type="inferred from homology"/>
<evidence type="ECO:0000313" key="11">
    <source>
        <dbReference type="EMBL" id="CAG9773696.1"/>
    </source>
</evidence>
<dbReference type="OrthoDB" id="276422at2759"/>
<comment type="similarity">
    <text evidence="1 9">Belongs to the phage and mitochondrial RNA polymerase family.</text>
</comment>
<organism evidence="11 12">
    <name type="scientific">Ceutorhynchus assimilis</name>
    <name type="common">cabbage seed weevil</name>
    <dbReference type="NCBI Taxonomy" id="467358"/>
    <lineage>
        <taxon>Eukaryota</taxon>
        <taxon>Metazoa</taxon>
        <taxon>Ecdysozoa</taxon>
        <taxon>Arthropoda</taxon>
        <taxon>Hexapoda</taxon>
        <taxon>Insecta</taxon>
        <taxon>Pterygota</taxon>
        <taxon>Neoptera</taxon>
        <taxon>Endopterygota</taxon>
        <taxon>Coleoptera</taxon>
        <taxon>Polyphaga</taxon>
        <taxon>Cucujiformia</taxon>
        <taxon>Curculionidae</taxon>
        <taxon>Ceutorhynchinae</taxon>
        <taxon>Ceutorhynchus</taxon>
    </lineage>
</organism>
<dbReference type="InterPro" id="IPR037159">
    <property type="entry name" value="RNA_POL_N_sf"/>
</dbReference>
<dbReference type="PROSITE" id="PS00489">
    <property type="entry name" value="RNA_POL_PHAGE_2"/>
    <property type="match status" value="1"/>
</dbReference>
<dbReference type="GO" id="GO:0006390">
    <property type="term" value="P:mitochondrial transcription"/>
    <property type="evidence" value="ECO:0007669"/>
    <property type="project" value="TreeGrafter"/>
</dbReference>
<dbReference type="Pfam" id="PF00940">
    <property type="entry name" value="RNA_pol"/>
    <property type="match status" value="1"/>
</dbReference>
<evidence type="ECO:0000256" key="9">
    <source>
        <dbReference type="RuleBase" id="RU003805"/>
    </source>
</evidence>
<sequence length="1276" mass="146348">MFQLFRRGSPSLEKNWPLSFRSLSQNERLNLTDKTCLLCKLLNNNSTIQFRNQSSWAPKVNTKKQKRKKTKKNTSKTYSDIVIVTKASSCIKKANITRLTPSDLNVLTSTDVSLNELYKIKNVIANVGGFSPQTYSNLAIEGVKFNCELVPLPSDSSSPKIISNVNKPKLRQIENVDICEEFEYERDLEAQSLAIVKNSLQPEEIEENLNLTEEIEKQPSKSIQHLKHRNMIAAKTLGAYIEVCNHLRRPQKGLTALYFHQNRSRKEVQNRVSSMKSLSVYYTLLKGFADKGDYYKIQHVLDIMEAEKIRLNLNCYVAILECLGRINVDNFYLKDIRIYIKQALNQGISFDDIMNKGIFLNDEREHVLQALNAYDPDYTPTYNKPTIWYNNCLLNHLNNESQQTFEIAESKGYGELITQSAMEDLVQKQVELEEKGYITIKSIFNNDPPSKDIIHFRSALSDHYKMWAEAAHQAFHRDLATLTAQRNAFNMEPYFRSIPVKDFVEIMVQESTKMAQGSESYSPEVVILYKMLGMKVYTRYMVLKKQKTGVTKKVLTIHSKYCQNYSATHTEMEKVPTRENLTNPRIQWQLLEHSHCHEGATLKMGHLPWVPSTLTSIGKFLYHIIMHDFKIDVNSLRPNCKHQNLLPAFYTIFRSQGRIVKEEIKPHPVLSKLYKSSRPETLTFPVNEVPMSCPPVPWTAIDNGGYIIAPTDVVRLPFQASTQKKRMSDAEPAQLYPNFDALNQLATVPWKVNTKILDVILEVFRNGGSAKLDVPEDPSSLGPPPTVTPEMEKAERYQVFKQKLQHTRKKGEMYSMWCDCLYRLCLANHFRDDIFWLPHNMDFRGRVYPVPPHLNHLGSDLARSILVFAEARPLGPQGLDWLKIHLINLTGLKKRDSVQDRLDYANELLHLILDSADQPLTGQKWWAESDEPWQTLACCIEIADVIRSGMDPSEYMSHFPVHQDGSCNGLQHYAALGRDSAGAYSVNLAPSDTPQDVYSAVVNLVEERRAIDETEGVEIAKILNGFIKRKVIKQTIMTTVYGVTRFGARLQIAKQLKDIDDFPKDYVWAASSYLTGCTFESLRTMFTSTREIQDWFTECARLISGTGGHLVEWVTPMGLPVVQPYIKYKKPSMPSGYEGFPLDQFERPNVMKQKNAFPPNFIHSLDSSHMMLTSLHCERAGITFVSVHDCYWTHPSTIHIMNKICREQFVALHSQPILENLSVYLYDLYAYDEKNINCDGSSLELSKKKLNKIMRQLPKKGDFNIKKVLNSVYFFS</sequence>
<dbReference type="InterPro" id="IPR046950">
    <property type="entry name" value="DNA-dir_Rpol_C_phage-type"/>
</dbReference>
<protein>
    <recommendedName>
        <fullName evidence="2 9">DNA-directed RNA polymerase</fullName>
        <ecNumber evidence="2 9">2.7.7.6</ecNumber>
    </recommendedName>
</protein>
<keyword evidence="12" id="KW-1185">Reference proteome</keyword>
<dbReference type="PANTHER" id="PTHR10102:SF0">
    <property type="entry name" value="DNA-DIRECTED RNA POLYMERASE, MITOCHONDRIAL"/>
    <property type="match status" value="1"/>
</dbReference>
<dbReference type="Proteomes" id="UP001152799">
    <property type="component" value="Chromosome 9"/>
</dbReference>
<dbReference type="PANTHER" id="PTHR10102">
    <property type="entry name" value="DNA-DIRECTED RNA POLYMERASE, MITOCHONDRIAL"/>
    <property type="match status" value="1"/>
</dbReference>
<evidence type="ECO:0000256" key="3">
    <source>
        <dbReference type="ARBA" id="ARBA00022478"/>
    </source>
</evidence>